<organism evidence="1 2">
    <name type="scientific">Urbifossiella limnaea</name>
    <dbReference type="NCBI Taxonomy" id="2528023"/>
    <lineage>
        <taxon>Bacteria</taxon>
        <taxon>Pseudomonadati</taxon>
        <taxon>Planctomycetota</taxon>
        <taxon>Planctomycetia</taxon>
        <taxon>Gemmatales</taxon>
        <taxon>Gemmataceae</taxon>
        <taxon>Urbifossiella</taxon>
    </lineage>
</organism>
<sequence>MPTPVRRRLGFERLEDRDVPSFSPFQLNGGETIAVGDVFPEVGGGVENEYVVGSGKGQQPYVRVFNLAGILEAEFLAYEPTFTGGVNVALADVVTGDNLQEIITGPGFGGGPVVKVFNPASRNVVRSFVAFEASFRGGVNVAGGQLNLVTPAEEVVVGAGFGGGPVVRVFNENGSAFSSFFAYESSFRNGVNLAVGDVLSPVAGANAGEEIVTGPGEGGAPLLKVFGGIGDLRRSYFAFDQTGRNGLVVAAGNTDGALSEEIFAAAQFTPLFEAPRIRSFNGNSSGQIQSDFNPFPAGYTRYINFAVGETVLFPSVLLNAGDLSVMAGEGQINQVPRTFYGVRGSAAGNNGP</sequence>
<dbReference type="KEGG" id="uli:ETAA1_43340"/>
<dbReference type="EMBL" id="CP036273">
    <property type="protein sequence ID" value="QDU22356.1"/>
    <property type="molecule type" value="Genomic_DNA"/>
</dbReference>
<keyword evidence="2" id="KW-1185">Reference proteome</keyword>
<evidence type="ECO:0000313" key="1">
    <source>
        <dbReference type="EMBL" id="QDU22356.1"/>
    </source>
</evidence>
<evidence type="ECO:0000313" key="2">
    <source>
        <dbReference type="Proteomes" id="UP000319576"/>
    </source>
</evidence>
<name>A0A517XXY3_9BACT</name>
<gene>
    <name evidence="1" type="ORF">ETAA1_43340</name>
</gene>
<dbReference type="RefSeq" id="WP_145242029.1">
    <property type="nucleotide sequence ID" value="NZ_CP036273.1"/>
</dbReference>
<protein>
    <submittedName>
        <fullName evidence="1">Uncharacterized protein</fullName>
    </submittedName>
</protein>
<dbReference type="AlphaFoldDB" id="A0A517XXY3"/>
<proteinExistence type="predicted"/>
<reference evidence="1 2" key="1">
    <citation type="submission" date="2019-02" db="EMBL/GenBank/DDBJ databases">
        <title>Deep-cultivation of Planctomycetes and their phenomic and genomic characterization uncovers novel biology.</title>
        <authorList>
            <person name="Wiegand S."/>
            <person name="Jogler M."/>
            <person name="Boedeker C."/>
            <person name="Pinto D."/>
            <person name="Vollmers J."/>
            <person name="Rivas-Marin E."/>
            <person name="Kohn T."/>
            <person name="Peeters S.H."/>
            <person name="Heuer A."/>
            <person name="Rast P."/>
            <person name="Oberbeckmann S."/>
            <person name="Bunk B."/>
            <person name="Jeske O."/>
            <person name="Meyerdierks A."/>
            <person name="Storesund J.E."/>
            <person name="Kallscheuer N."/>
            <person name="Luecker S."/>
            <person name="Lage O.M."/>
            <person name="Pohl T."/>
            <person name="Merkel B.J."/>
            <person name="Hornburger P."/>
            <person name="Mueller R.-W."/>
            <person name="Bruemmer F."/>
            <person name="Labrenz M."/>
            <person name="Spormann A.M."/>
            <person name="Op den Camp H."/>
            <person name="Overmann J."/>
            <person name="Amann R."/>
            <person name="Jetten M.S.M."/>
            <person name="Mascher T."/>
            <person name="Medema M.H."/>
            <person name="Devos D.P."/>
            <person name="Kaster A.-K."/>
            <person name="Ovreas L."/>
            <person name="Rohde M."/>
            <person name="Galperin M.Y."/>
            <person name="Jogler C."/>
        </authorList>
    </citation>
    <scope>NUCLEOTIDE SEQUENCE [LARGE SCALE GENOMIC DNA]</scope>
    <source>
        <strain evidence="1 2">ETA_A1</strain>
    </source>
</reference>
<dbReference type="OrthoDB" id="9757546at2"/>
<accession>A0A517XXY3</accession>
<dbReference type="Proteomes" id="UP000319576">
    <property type="component" value="Chromosome"/>
</dbReference>